<evidence type="ECO:0008006" key="3">
    <source>
        <dbReference type="Google" id="ProtNLM"/>
    </source>
</evidence>
<evidence type="ECO:0000313" key="1">
    <source>
        <dbReference type="EMBL" id="SER82635.1"/>
    </source>
</evidence>
<name>A0A1H9SDH6_9LACT</name>
<sequence>MKNIKKAVKKIDKVLLPGIYQVRFENVAPIELNDYPALNELGDWLSHSTKIWGCHSELNKEAFEDKFFEITKLNPKDIEIVRGGKGINVLTPGWKV</sequence>
<dbReference type="RefSeq" id="WP_245706248.1">
    <property type="nucleotide sequence ID" value="NZ_FOHA01000007.1"/>
</dbReference>
<evidence type="ECO:0000313" key="2">
    <source>
        <dbReference type="Proteomes" id="UP000198948"/>
    </source>
</evidence>
<reference evidence="1 2" key="1">
    <citation type="submission" date="2016-10" db="EMBL/GenBank/DDBJ databases">
        <authorList>
            <person name="de Groot N.N."/>
        </authorList>
    </citation>
    <scope>NUCLEOTIDE SEQUENCE [LARGE SCALE GENOMIC DNA]</scope>
    <source>
        <strain evidence="1 2">DSM 13760</strain>
    </source>
</reference>
<proteinExistence type="predicted"/>
<dbReference type="AlphaFoldDB" id="A0A1H9SDH6"/>
<dbReference type="Pfam" id="PF13024">
    <property type="entry name" value="DUF3884"/>
    <property type="match status" value="1"/>
</dbReference>
<gene>
    <name evidence="1" type="ORF">SAMN04488559_10725</name>
</gene>
<dbReference type="STRING" id="142588.SAMN04488559_10725"/>
<protein>
    <recommendedName>
        <fullName evidence="3">DUF3884 domain-containing protein</fullName>
    </recommendedName>
</protein>
<keyword evidence="2" id="KW-1185">Reference proteome</keyword>
<dbReference type="InterPro" id="IPR024979">
    <property type="entry name" value="DUF3884"/>
</dbReference>
<dbReference type="Proteomes" id="UP000198948">
    <property type="component" value="Unassembled WGS sequence"/>
</dbReference>
<accession>A0A1H9SDH6</accession>
<dbReference type="EMBL" id="FOHA01000007">
    <property type="protein sequence ID" value="SER82635.1"/>
    <property type="molecule type" value="Genomic_DNA"/>
</dbReference>
<organism evidence="1 2">
    <name type="scientific">Isobaculum melis</name>
    <dbReference type="NCBI Taxonomy" id="142588"/>
    <lineage>
        <taxon>Bacteria</taxon>
        <taxon>Bacillati</taxon>
        <taxon>Bacillota</taxon>
        <taxon>Bacilli</taxon>
        <taxon>Lactobacillales</taxon>
        <taxon>Carnobacteriaceae</taxon>
        <taxon>Isobaculum</taxon>
    </lineage>
</organism>